<evidence type="ECO:0000259" key="6">
    <source>
        <dbReference type="Pfam" id="PF05175"/>
    </source>
</evidence>
<evidence type="ECO:0000256" key="1">
    <source>
        <dbReference type="ARBA" id="ARBA00022603"/>
    </source>
</evidence>
<dbReference type="PROSITE" id="PS00092">
    <property type="entry name" value="N6_MTASE"/>
    <property type="match status" value="1"/>
</dbReference>
<dbReference type="InterPro" id="IPR007848">
    <property type="entry name" value="Small_mtfrase_dom"/>
</dbReference>
<dbReference type="Pfam" id="PF05175">
    <property type="entry name" value="MTS"/>
    <property type="match status" value="1"/>
</dbReference>
<dbReference type="Pfam" id="PF17827">
    <property type="entry name" value="PrmC_N"/>
    <property type="match status" value="1"/>
</dbReference>
<feature type="binding site" evidence="5">
    <location>
        <begin position="189"/>
        <end position="192"/>
    </location>
    <ligand>
        <name>substrate</name>
    </ligand>
</feature>
<keyword evidence="1 5" id="KW-0489">Methyltransferase</keyword>
<dbReference type="InterPro" id="IPR050320">
    <property type="entry name" value="N5-glutamine_MTase"/>
</dbReference>
<evidence type="ECO:0000256" key="5">
    <source>
        <dbReference type="HAMAP-Rule" id="MF_02126"/>
    </source>
</evidence>
<comment type="catalytic activity">
    <reaction evidence="4 5">
        <text>L-glutaminyl-[peptide chain release factor] + S-adenosyl-L-methionine = N(5)-methyl-L-glutaminyl-[peptide chain release factor] + S-adenosyl-L-homocysteine + H(+)</text>
        <dbReference type="Rhea" id="RHEA:42896"/>
        <dbReference type="Rhea" id="RHEA-COMP:10271"/>
        <dbReference type="Rhea" id="RHEA-COMP:10272"/>
        <dbReference type="ChEBI" id="CHEBI:15378"/>
        <dbReference type="ChEBI" id="CHEBI:30011"/>
        <dbReference type="ChEBI" id="CHEBI:57856"/>
        <dbReference type="ChEBI" id="CHEBI:59789"/>
        <dbReference type="ChEBI" id="CHEBI:61891"/>
        <dbReference type="EC" id="2.1.1.297"/>
    </reaction>
</comment>
<feature type="binding site" evidence="5">
    <location>
        <position position="189"/>
    </location>
    <ligand>
        <name>S-adenosyl-L-methionine</name>
        <dbReference type="ChEBI" id="CHEBI:59789"/>
    </ligand>
</feature>
<protein>
    <recommendedName>
        <fullName evidence="5">Release factor glutamine methyltransferase</fullName>
        <shortName evidence="5">RF MTase</shortName>
        <ecNumber evidence="5">2.1.1.297</ecNumber>
    </recommendedName>
    <alternativeName>
        <fullName evidence="5">N5-glutamine methyltransferase PrmC</fullName>
    </alternativeName>
    <alternativeName>
        <fullName evidence="5">Protein-(glutamine-N5) MTase PrmC</fullName>
    </alternativeName>
    <alternativeName>
        <fullName evidence="5">Protein-glutamine N-methyltransferase PrmC</fullName>
    </alternativeName>
</protein>
<evidence type="ECO:0000313" key="8">
    <source>
        <dbReference type="EMBL" id="MEQ2363983.1"/>
    </source>
</evidence>
<dbReference type="SUPFAM" id="SSF53335">
    <property type="entry name" value="S-adenosyl-L-methionine-dependent methyltransferases"/>
    <property type="match status" value="1"/>
</dbReference>
<dbReference type="HAMAP" id="MF_02126">
    <property type="entry name" value="RF_methyltr_PrmC"/>
    <property type="match status" value="1"/>
</dbReference>
<dbReference type="Proteomes" id="UP001469749">
    <property type="component" value="Unassembled WGS sequence"/>
</dbReference>
<comment type="function">
    <text evidence="5">Methylates the class 1 translation termination release factors RF1/PrfA and RF2/PrfB on the glutamine residue of the universally conserved GGQ motif.</text>
</comment>
<evidence type="ECO:0000259" key="7">
    <source>
        <dbReference type="Pfam" id="PF17827"/>
    </source>
</evidence>
<dbReference type="EMBL" id="JBBMEK010000017">
    <property type="protein sequence ID" value="MEQ2363983.1"/>
    <property type="molecule type" value="Genomic_DNA"/>
</dbReference>
<dbReference type="InterPro" id="IPR040758">
    <property type="entry name" value="PrmC_N"/>
</dbReference>
<dbReference type="NCBIfam" id="TIGR03534">
    <property type="entry name" value="RF_mod_PrmC"/>
    <property type="match status" value="1"/>
</dbReference>
<keyword evidence="3 5" id="KW-0949">S-adenosyl-L-methionine</keyword>
<evidence type="ECO:0000256" key="3">
    <source>
        <dbReference type="ARBA" id="ARBA00022691"/>
    </source>
</evidence>
<keyword evidence="2 5" id="KW-0808">Transferase</keyword>
<comment type="caution">
    <text evidence="5">Lacks conserved residue(s) required for the propagation of feature annotation.</text>
</comment>
<organism evidence="8 9">
    <name type="scientific">Coprococcus intestinihominis</name>
    <dbReference type="NCBI Taxonomy" id="3133154"/>
    <lineage>
        <taxon>Bacteria</taxon>
        <taxon>Bacillati</taxon>
        <taxon>Bacillota</taxon>
        <taxon>Clostridia</taxon>
        <taxon>Lachnospirales</taxon>
        <taxon>Lachnospiraceae</taxon>
        <taxon>Coprococcus</taxon>
    </lineage>
</organism>
<evidence type="ECO:0000256" key="2">
    <source>
        <dbReference type="ARBA" id="ARBA00022679"/>
    </source>
</evidence>
<evidence type="ECO:0000313" key="9">
    <source>
        <dbReference type="Proteomes" id="UP001469749"/>
    </source>
</evidence>
<dbReference type="NCBIfam" id="TIGR00536">
    <property type="entry name" value="hemK_fam"/>
    <property type="match status" value="1"/>
</dbReference>
<comment type="caution">
    <text evidence="8">The sequence shown here is derived from an EMBL/GenBank/DDBJ whole genome shotgun (WGS) entry which is preliminary data.</text>
</comment>
<dbReference type="InterPro" id="IPR029063">
    <property type="entry name" value="SAM-dependent_MTases_sf"/>
</dbReference>
<keyword evidence="9" id="KW-1185">Reference proteome</keyword>
<gene>
    <name evidence="5 8" type="primary">prmC</name>
    <name evidence="8" type="ORF">WMO25_02600</name>
</gene>
<feature type="domain" description="Methyltransferase small" evidence="6">
    <location>
        <begin position="103"/>
        <end position="196"/>
    </location>
</feature>
<dbReference type="InterPro" id="IPR019874">
    <property type="entry name" value="RF_methyltr_PrmC"/>
</dbReference>
<dbReference type="InterPro" id="IPR002052">
    <property type="entry name" value="DNA_methylase_N6_adenine_CS"/>
</dbReference>
<name>A0ABV1B0K7_9FIRM</name>
<dbReference type="RefSeq" id="WP_349083934.1">
    <property type="nucleotide sequence ID" value="NZ_JBBMEK010000017.1"/>
</dbReference>
<dbReference type="InterPro" id="IPR004556">
    <property type="entry name" value="HemK-like"/>
</dbReference>
<sequence length="289" mass="32140">MMQWSYDTLLKWGTNELTAHDVENAALDAWYLLEHIYGISRVDFLMRRSDSFDAAQMEKSTAYQALIRQRSEGFPVQYLTGSTEFMGLPFLVNEHVLIPRQDTEVLVETALSMMKPGCRLLDMCTGSGCIVLSLAKLGTVTWGIGADISEEALKVAERNRENLGLSQVKLVHSDLFGSVEGVFDMIVSNPPYIPTDDIEDLMREVKDHEPHLALDGSRDGLLFYRKLAEESGRYLVPGGSLLFEIGYDQGKAVSQLLDQAGFKDIHVKKDLAGLDRVVYAVKAAEDGGK</sequence>
<dbReference type="PANTHER" id="PTHR18895:SF74">
    <property type="entry name" value="MTRF1L RELEASE FACTOR GLUTAMINE METHYLTRANSFERASE"/>
    <property type="match status" value="1"/>
</dbReference>
<dbReference type="Gene3D" id="3.40.50.150">
    <property type="entry name" value="Vaccinia Virus protein VP39"/>
    <property type="match status" value="1"/>
</dbReference>
<comment type="similarity">
    <text evidence="5">Belongs to the protein N5-glutamine methyltransferase family. PrmC subfamily.</text>
</comment>
<dbReference type="PANTHER" id="PTHR18895">
    <property type="entry name" value="HEMK METHYLTRANSFERASE"/>
    <property type="match status" value="1"/>
</dbReference>
<dbReference type="Gene3D" id="1.10.8.10">
    <property type="entry name" value="DNA helicase RuvA subunit, C-terminal domain"/>
    <property type="match status" value="1"/>
</dbReference>
<accession>A0ABV1B0K7</accession>
<feature type="domain" description="Release factor glutamine methyltransferase N-terminal" evidence="7">
    <location>
        <begin position="9"/>
        <end position="81"/>
    </location>
</feature>
<dbReference type="GO" id="GO:0032259">
    <property type="term" value="P:methylation"/>
    <property type="evidence" value="ECO:0007669"/>
    <property type="project" value="UniProtKB-KW"/>
</dbReference>
<dbReference type="GO" id="GO:0102559">
    <property type="term" value="F:peptide chain release factor N(5)-glutamine methyltransferase activity"/>
    <property type="evidence" value="ECO:0007669"/>
    <property type="project" value="UniProtKB-EC"/>
</dbReference>
<evidence type="ECO:0000256" key="4">
    <source>
        <dbReference type="ARBA" id="ARBA00048391"/>
    </source>
</evidence>
<dbReference type="EC" id="2.1.1.297" evidence="5"/>
<reference evidence="8 9" key="1">
    <citation type="submission" date="2024-03" db="EMBL/GenBank/DDBJ databases">
        <title>Human intestinal bacterial collection.</title>
        <authorList>
            <person name="Pauvert C."/>
            <person name="Hitch T.C.A."/>
            <person name="Clavel T."/>
        </authorList>
    </citation>
    <scope>NUCLEOTIDE SEQUENCE [LARGE SCALE GENOMIC DNA]</scope>
    <source>
        <strain evidence="8 9">CLA-AA-H190</strain>
    </source>
</reference>
<proteinExistence type="inferred from homology"/>
<feature type="binding site" evidence="5">
    <location>
        <position position="147"/>
    </location>
    <ligand>
        <name>S-adenosyl-L-methionine</name>
        <dbReference type="ChEBI" id="CHEBI:59789"/>
    </ligand>
</feature>
<dbReference type="CDD" id="cd02440">
    <property type="entry name" value="AdoMet_MTases"/>
    <property type="match status" value="1"/>
</dbReference>